<protein>
    <submittedName>
        <fullName evidence="1">Uncharacterized protein</fullName>
    </submittedName>
</protein>
<sequence length="124" mass="14030">MSVQGTWCDDMIIQAVADQYHLKIFIIETEEGFDPFTIIQAVSSPAMTDIYLGHLGEYHYVSTTRCLSSTNILQSKQNCVQSFQNIENSINNRNNTVNISSSGEKRLSSVYGTPTKQMYQAQYM</sequence>
<dbReference type="Gene3D" id="3.90.70.80">
    <property type="match status" value="1"/>
</dbReference>
<dbReference type="Proteomes" id="UP001152795">
    <property type="component" value="Unassembled WGS sequence"/>
</dbReference>
<dbReference type="AlphaFoldDB" id="A0A6S7L4B1"/>
<gene>
    <name evidence="1" type="ORF">PACLA_8A016013</name>
</gene>
<comment type="caution">
    <text evidence="1">The sequence shown here is derived from an EMBL/GenBank/DDBJ whole genome shotgun (WGS) entry which is preliminary data.</text>
</comment>
<dbReference type="EMBL" id="CACRXK020018922">
    <property type="protein sequence ID" value="CAB4033062.1"/>
    <property type="molecule type" value="Genomic_DNA"/>
</dbReference>
<dbReference type="OrthoDB" id="6158363at2759"/>
<accession>A0A6S7L4B1</accession>
<name>A0A6S7L4B1_PARCT</name>
<evidence type="ECO:0000313" key="1">
    <source>
        <dbReference type="EMBL" id="CAB4033062.1"/>
    </source>
</evidence>
<organism evidence="1 2">
    <name type="scientific">Paramuricea clavata</name>
    <name type="common">Red gorgonian</name>
    <name type="synonym">Violescent sea-whip</name>
    <dbReference type="NCBI Taxonomy" id="317549"/>
    <lineage>
        <taxon>Eukaryota</taxon>
        <taxon>Metazoa</taxon>
        <taxon>Cnidaria</taxon>
        <taxon>Anthozoa</taxon>
        <taxon>Octocorallia</taxon>
        <taxon>Malacalcyonacea</taxon>
        <taxon>Plexauridae</taxon>
        <taxon>Paramuricea</taxon>
    </lineage>
</organism>
<proteinExistence type="predicted"/>
<keyword evidence="2" id="KW-1185">Reference proteome</keyword>
<evidence type="ECO:0000313" key="2">
    <source>
        <dbReference type="Proteomes" id="UP001152795"/>
    </source>
</evidence>
<reference evidence="1" key="1">
    <citation type="submission" date="2020-04" db="EMBL/GenBank/DDBJ databases">
        <authorList>
            <person name="Alioto T."/>
            <person name="Alioto T."/>
            <person name="Gomez Garrido J."/>
        </authorList>
    </citation>
    <scope>NUCLEOTIDE SEQUENCE</scope>
    <source>
        <strain evidence="1">A484AB</strain>
    </source>
</reference>